<keyword evidence="3" id="KW-1185">Reference proteome</keyword>
<reference evidence="2" key="2">
    <citation type="submission" date="2022-01" db="EMBL/GenBank/DDBJ databases">
        <authorList>
            <person name="Yamashiro T."/>
            <person name="Shiraishi A."/>
            <person name="Satake H."/>
            <person name="Nakayama K."/>
        </authorList>
    </citation>
    <scope>NUCLEOTIDE SEQUENCE</scope>
</reference>
<keyword evidence="1" id="KW-1133">Transmembrane helix</keyword>
<feature type="transmembrane region" description="Helical" evidence="1">
    <location>
        <begin position="6"/>
        <end position="25"/>
    </location>
</feature>
<name>A0ABQ5H8S1_9ASTR</name>
<reference evidence="2" key="1">
    <citation type="journal article" date="2022" name="Int. J. Mol. Sci.">
        <title>Draft Genome of Tanacetum Coccineum: Genomic Comparison of Closely Related Tanacetum-Family Plants.</title>
        <authorList>
            <person name="Yamashiro T."/>
            <person name="Shiraishi A."/>
            <person name="Nakayama K."/>
            <person name="Satake H."/>
        </authorList>
    </citation>
    <scope>NUCLEOTIDE SEQUENCE</scope>
</reference>
<gene>
    <name evidence="2" type="ORF">Tco_1058614</name>
</gene>
<protein>
    <submittedName>
        <fullName evidence="2">Uncharacterized protein</fullName>
    </submittedName>
</protein>
<dbReference type="EMBL" id="BQNB010019342">
    <property type="protein sequence ID" value="GJT84272.1"/>
    <property type="molecule type" value="Genomic_DNA"/>
</dbReference>
<accession>A0ABQ5H8S1</accession>
<evidence type="ECO:0000256" key="1">
    <source>
        <dbReference type="SAM" id="Phobius"/>
    </source>
</evidence>
<evidence type="ECO:0000313" key="2">
    <source>
        <dbReference type="EMBL" id="GJT84272.1"/>
    </source>
</evidence>
<comment type="caution">
    <text evidence="2">The sequence shown here is derived from an EMBL/GenBank/DDBJ whole genome shotgun (WGS) entry which is preliminary data.</text>
</comment>
<proteinExistence type="predicted"/>
<keyword evidence="1" id="KW-0472">Membrane</keyword>
<sequence length="498" mass="56697">MFDSDFHLFYVIIYVFMPLLCFDMIPDDYGSFGLLSEGYGSLHIMVSELRRSTVGSNLDCEDLLGKEGDEWVLTLNFVAAFKECSFFSFPRAEKSADWYAEEAGEELCWGFIVKLELGHGLDRWNDKSGDRYPLQSSRVVTRISGTGDPKDQRFHVSRSIIESGSSVQGTLMVIPHPDLNTCGRRHLGECRRAAGTCFKCGRLVHLRGLAKKNLVLFAGHVQEARRIAVSLPYQDQDGSQIHSGYITVVFSGTFMGHDSDVSSIHDQLRLFEFPDVNFRKNFRNASYSDGSVKEVVGGGLIRSDECIAMGLHCIVLARRWTVVAFLASHCFREGISYGSARLRAEFTKWPDESVPNVRSFLGLSRVLRRCEKRALRSLGCVLMQHGKVIAMLTTLKPMRRDLNMRQRVCLELFEGLRQNLRCTSGKSKFGGDAIERKSGWIVVSRSRQLRRMRRNWASIADYDQRTSLRDDDGIFWQVVLHYCRTEVLHFETALMMRT</sequence>
<evidence type="ECO:0000313" key="3">
    <source>
        <dbReference type="Proteomes" id="UP001151760"/>
    </source>
</evidence>
<organism evidence="2 3">
    <name type="scientific">Tanacetum coccineum</name>
    <dbReference type="NCBI Taxonomy" id="301880"/>
    <lineage>
        <taxon>Eukaryota</taxon>
        <taxon>Viridiplantae</taxon>
        <taxon>Streptophyta</taxon>
        <taxon>Embryophyta</taxon>
        <taxon>Tracheophyta</taxon>
        <taxon>Spermatophyta</taxon>
        <taxon>Magnoliopsida</taxon>
        <taxon>eudicotyledons</taxon>
        <taxon>Gunneridae</taxon>
        <taxon>Pentapetalae</taxon>
        <taxon>asterids</taxon>
        <taxon>campanulids</taxon>
        <taxon>Asterales</taxon>
        <taxon>Asteraceae</taxon>
        <taxon>Asteroideae</taxon>
        <taxon>Anthemideae</taxon>
        <taxon>Anthemidinae</taxon>
        <taxon>Tanacetum</taxon>
    </lineage>
</organism>
<dbReference type="Proteomes" id="UP001151760">
    <property type="component" value="Unassembled WGS sequence"/>
</dbReference>
<keyword evidence="1" id="KW-0812">Transmembrane</keyword>